<feature type="transmembrane region" description="Helical" evidence="9">
    <location>
        <begin position="68"/>
        <end position="88"/>
    </location>
</feature>
<feature type="active site" evidence="9">
    <location>
        <position position="124"/>
    </location>
</feature>
<dbReference type="PANTHER" id="PTHR33695:SF1">
    <property type="entry name" value="LIPOPROTEIN SIGNAL PEPTIDASE"/>
    <property type="match status" value="1"/>
</dbReference>
<reference evidence="12" key="1">
    <citation type="submission" date="2016-11" db="EMBL/GenBank/DDBJ databases">
        <authorList>
            <person name="Varghese N."/>
            <person name="Submissions S."/>
        </authorList>
    </citation>
    <scope>NUCLEOTIDE SEQUENCE [LARGE SCALE GENOMIC DNA]</scope>
    <source>
        <strain evidence="12">DSM 14834</strain>
    </source>
</reference>
<evidence type="ECO:0000256" key="4">
    <source>
        <dbReference type="ARBA" id="ARBA00022692"/>
    </source>
</evidence>
<dbReference type="PANTHER" id="PTHR33695">
    <property type="entry name" value="LIPOPROTEIN SIGNAL PEPTIDASE"/>
    <property type="match status" value="1"/>
</dbReference>
<sequence length="173" mass="19034">MDTRKVRSAMVWLLLSAAVIAIDQGSKAWVLTHLPEYTPVPVIDGLWNWYRSYNTGAAFSLLSDAGGWQQVFFSVLAMVVSVALGIALKRLPRADWRQAAPYALIIGGALGNAADRIARGHVVDFIQWHWKDYYWPSFNLGDVAIVVGVVGLVLSEGVSARRQRSPGARRAGR</sequence>
<dbReference type="Proteomes" id="UP000242857">
    <property type="component" value="Unassembled WGS sequence"/>
</dbReference>
<comment type="function">
    <text evidence="9">This protein specifically catalyzes the removal of signal peptides from prolipoproteins.</text>
</comment>
<keyword evidence="2 9" id="KW-1003">Cell membrane</keyword>
<evidence type="ECO:0000313" key="12">
    <source>
        <dbReference type="Proteomes" id="UP000242857"/>
    </source>
</evidence>
<dbReference type="GO" id="GO:0005886">
    <property type="term" value="C:plasma membrane"/>
    <property type="evidence" value="ECO:0007669"/>
    <property type="project" value="UniProtKB-SubCell"/>
</dbReference>
<keyword evidence="5 9" id="KW-0064">Aspartyl protease</keyword>
<keyword evidence="3 9" id="KW-0645">Protease</keyword>
<dbReference type="PRINTS" id="PR00781">
    <property type="entry name" value="LIPOSIGPTASE"/>
</dbReference>
<keyword evidence="7 9" id="KW-1133">Transmembrane helix</keyword>
<evidence type="ECO:0000256" key="8">
    <source>
        <dbReference type="ARBA" id="ARBA00023136"/>
    </source>
</evidence>
<evidence type="ECO:0000256" key="5">
    <source>
        <dbReference type="ARBA" id="ARBA00022750"/>
    </source>
</evidence>
<dbReference type="RefSeq" id="WP_072756230.1">
    <property type="nucleotide sequence ID" value="NZ_FQUK01000030.1"/>
</dbReference>
<dbReference type="EC" id="3.4.23.36" evidence="9"/>
<keyword evidence="4 9" id="KW-0812">Transmembrane</keyword>
<dbReference type="NCBIfam" id="TIGR00077">
    <property type="entry name" value="lspA"/>
    <property type="match status" value="1"/>
</dbReference>
<comment type="pathway">
    <text evidence="9">Protein modification; lipoprotein biosynthesis (signal peptide cleavage).</text>
</comment>
<evidence type="ECO:0000256" key="9">
    <source>
        <dbReference type="HAMAP-Rule" id="MF_00161"/>
    </source>
</evidence>
<feature type="active site" evidence="9">
    <location>
        <position position="142"/>
    </location>
</feature>
<name>A0A1M4YUW7_9GAMM</name>
<dbReference type="GO" id="GO:0004190">
    <property type="term" value="F:aspartic-type endopeptidase activity"/>
    <property type="evidence" value="ECO:0007669"/>
    <property type="project" value="UniProtKB-UniRule"/>
</dbReference>
<dbReference type="AlphaFoldDB" id="A0A1M4YUW7"/>
<evidence type="ECO:0000256" key="6">
    <source>
        <dbReference type="ARBA" id="ARBA00022801"/>
    </source>
</evidence>
<proteinExistence type="inferred from homology"/>
<dbReference type="Pfam" id="PF01252">
    <property type="entry name" value="Peptidase_A8"/>
    <property type="match status" value="1"/>
</dbReference>
<dbReference type="InterPro" id="IPR001872">
    <property type="entry name" value="Peptidase_A8"/>
</dbReference>
<keyword evidence="8 9" id="KW-0472">Membrane</keyword>
<dbReference type="OrthoDB" id="9810259at2"/>
<comment type="catalytic activity">
    <reaction evidence="9">
        <text>Release of signal peptides from bacterial membrane prolipoproteins. Hydrolyzes -Xaa-Yaa-Zaa-|-(S,diacylglyceryl)Cys-, in which Xaa is hydrophobic (preferably Leu), and Yaa (Ala or Ser) and Zaa (Gly or Ala) have small, neutral side chains.</text>
        <dbReference type="EC" id="3.4.23.36"/>
    </reaction>
</comment>
<keyword evidence="6 9" id="KW-0378">Hydrolase</keyword>
<dbReference type="UniPathway" id="UPA00665"/>
<organism evidence="11 12">
    <name type="scientific">Thermomonas hydrothermalis</name>
    <dbReference type="NCBI Taxonomy" id="213588"/>
    <lineage>
        <taxon>Bacteria</taxon>
        <taxon>Pseudomonadati</taxon>
        <taxon>Pseudomonadota</taxon>
        <taxon>Gammaproteobacteria</taxon>
        <taxon>Lysobacterales</taxon>
        <taxon>Lysobacteraceae</taxon>
        <taxon>Thermomonas</taxon>
    </lineage>
</organism>
<evidence type="ECO:0000313" key="11">
    <source>
        <dbReference type="EMBL" id="SHF09553.1"/>
    </source>
</evidence>
<dbReference type="GO" id="GO:0006508">
    <property type="term" value="P:proteolysis"/>
    <property type="evidence" value="ECO:0007669"/>
    <property type="project" value="UniProtKB-KW"/>
</dbReference>
<protein>
    <recommendedName>
        <fullName evidence="9">Lipoprotein signal peptidase</fullName>
        <ecNumber evidence="9">3.4.23.36</ecNumber>
    </recommendedName>
    <alternativeName>
        <fullName evidence="9">Prolipoprotein signal peptidase</fullName>
    </alternativeName>
    <alternativeName>
        <fullName evidence="9">Signal peptidase II</fullName>
        <shortName evidence="9">SPase II</shortName>
    </alternativeName>
</protein>
<keyword evidence="12" id="KW-1185">Reference proteome</keyword>
<comment type="similarity">
    <text evidence="1 9 10">Belongs to the peptidase A8 family.</text>
</comment>
<evidence type="ECO:0000256" key="7">
    <source>
        <dbReference type="ARBA" id="ARBA00022989"/>
    </source>
</evidence>
<comment type="caution">
    <text evidence="9">Lacks conserved residue(s) required for the propagation of feature annotation.</text>
</comment>
<dbReference type="STRING" id="213588.SAMN02745204_01779"/>
<evidence type="ECO:0000256" key="2">
    <source>
        <dbReference type="ARBA" id="ARBA00022475"/>
    </source>
</evidence>
<feature type="transmembrane region" description="Helical" evidence="9">
    <location>
        <begin position="100"/>
        <end position="118"/>
    </location>
</feature>
<evidence type="ECO:0000256" key="3">
    <source>
        <dbReference type="ARBA" id="ARBA00022670"/>
    </source>
</evidence>
<evidence type="ECO:0000256" key="1">
    <source>
        <dbReference type="ARBA" id="ARBA00006139"/>
    </source>
</evidence>
<evidence type="ECO:0000256" key="10">
    <source>
        <dbReference type="RuleBase" id="RU004181"/>
    </source>
</evidence>
<dbReference type="HAMAP" id="MF_00161">
    <property type="entry name" value="LspA"/>
    <property type="match status" value="1"/>
</dbReference>
<gene>
    <name evidence="9" type="primary">lspA</name>
    <name evidence="11" type="ORF">SAMN02745204_01779</name>
</gene>
<accession>A0A1M4YUW7</accession>
<feature type="transmembrane region" description="Helical" evidence="9">
    <location>
        <begin position="133"/>
        <end position="154"/>
    </location>
</feature>
<dbReference type="EMBL" id="FQUK01000030">
    <property type="protein sequence ID" value="SHF09553.1"/>
    <property type="molecule type" value="Genomic_DNA"/>
</dbReference>
<comment type="subcellular location">
    <subcellularLocation>
        <location evidence="9">Cell membrane</location>
        <topology evidence="9">Multi-pass membrane protein</topology>
    </subcellularLocation>
</comment>